<keyword evidence="3" id="KW-1185">Reference proteome</keyword>
<dbReference type="InterPro" id="IPR011051">
    <property type="entry name" value="RmlC_Cupin_sf"/>
</dbReference>
<dbReference type="HOGENOM" id="CLU_1793417_0_0_10"/>
<dbReference type="EMBL" id="CP002534">
    <property type="protein sequence ID" value="ADY30451.1"/>
    <property type="molecule type" value="Genomic_DNA"/>
</dbReference>
<dbReference type="AlphaFoldDB" id="F0R9V6"/>
<dbReference type="Proteomes" id="UP000007487">
    <property type="component" value="Chromosome"/>
</dbReference>
<dbReference type="eggNOG" id="COG1898">
    <property type="taxonomic scope" value="Bacteria"/>
</dbReference>
<evidence type="ECO:0000313" key="2">
    <source>
        <dbReference type="EMBL" id="ADY30451.1"/>
    </source>
</evidence>
<dbReference type="OrthoDB" id="826649at2"/>
<dbReference type="Gene3D" id="2.60.120.10">
    <property type="entry name" value="Jelly Rolls"/>
    <property type="match status" value="1"/>
</dbReference>
<evidence type="ECO:0000259" key="1">
    <source>
        <dbReference type="Pfam" id="PF05523"/>
    </source>
</evidence>
<organism evidence="2 3">
    <name type="scientific">Cellulophaga lytica (strain ATCC 23178 / DSM 7489 / JCM 8516 / NBRC 14961 / NCIMB 1423 / VKM B-1433 / Cy l20)</name>
    <dbReference type="NCBI Taxonomy" id="867900"/>
    <lineage>
        <taxon>Bacteria</taxon>
        <taxon>Pseudomonadati</taxon>
        <taxon>Bacteroidota</taxon>
        <taxon>Flavobacteriia</taxon>
        <taxon>Flavobacteriales</taxon>
        <taxon>Flavobacteriaceae</taxon>
        <taxon>Cellulophaga</taxon>
    </lineage>
</organism>
<proteinExistence type="predicted"/>
<dbReference type="RefSeq" id="WP_013622194.1">
    <property type="nucleotide sequence ID" value="NC_015167.1"/>
</dbReference>
<feature type="domain" description="Sugar 3,4-ketoisomerase QdtA cupin" evidence="1">
    <location>
        <begin position="6"/>
        <end position="125"/>
    </location>
</feature>
<accession>F0R9V6</accession>
<dbReference type="SUPFAM" id="SSF51182">
    <property type="entry name" value="RmlC-like cupins"/>
    <property type="match status" value="1"/>
</dbReference>
<dbReference type="Pfam" id="PF05523">
    <property type="entry name" value="FdtA"/>
    <property type="match status" value="1"/>
</dbReference>
<gene>
    <name evidence="2" type="ordered locus">Celly_2634</name>
</gene>
<name>F0R9V6_CELLC</name>
<evidence type="ECO:0000313" key="3">
    <source>
        <dbReference type="Proteomes" id="UP000007487"/>
    </source>
</evidence>
<dbReference type="InterPro" id="IPR014710">
    <property type="entry name" value="RmlC-like_jellyroll"/>
</dbReference>
<dbReference type="STRING" id="867900.Celly_2634"/>
<protein>
    <submittedName>
        <fullName evidence="2">Putative sugar epimerase</fullName>
    </submittedName>
</protein>
<dbReference type="InterPro" id="IPR008894">
    <property type="entry name" value="QdtA_cupin_dom"/>
</dbReference>
<dbReference type="KEGG" id="cly:Celly_2634"/>
<sequence>MIAHNIIKGNSHIDERGKLNFFNDFNLKEVVRMYEISPSSIKNVRGWQGHGKEHKWFYCSAGSFTVYLAPLPYFYNDSEKEHHVKEFNLSSNSPSVLHITGGYATAFKAKEENSRLLVFSNFSVEESVADDFRFSLNEWPINNNLKTLP</sequence>
<reference evidence="2 3" key="1">
    <citation type="journal article" date="2011" name="Stand. Genomic Sci.">
        <title>Complete genome sequence of Cellulophaga lytica type strain (LIM- 21).</title>
        <authorList>
            <person name="Pati A."/>
            <person name="Abt B."/>
            <person name="Teshima H."/>
            <person name="Nolan M."/>
            <person name="Lapidus A."/>
            <person name="Lucas S."/>
            <person name="Hammon N."/>
            <person name="Deshpande S."/>
            <person name="Cheng J.F."/>
            <person name="Tapia R."/>
            <person name="Han C."/>
            <person name="Goodwin L."/>
            <person name="Pitluck S."/>
            <person name="Liolios K."/>
            <person name="Pagani I."/>
            <person name="Mavromatis K."/>
            <person name="Ovchinikova G."/>
            <person name="Chen A."/>
            <person name="Palaniappan K."/>
            <person name="Land M."/>
            <person name="Hauser L."/>
            <person name="Jeffries C.D."/>
            <person name="Detter J.C."/>
            <person name="Brambilla E.M."/>
            <person name="Kannan K.P."/>
            <person name="Rohde M."/>
            <person name="Spring S."/>
            <person name="Goker M."/>
            <person name="Woyke T."/>
            <person name="Bristow J."/>
            <person name="Eisen J.A."/>
            <person name="Markowitz V."/>
            <person name="Hugenholtz P."/>
            <person name="Kyrpides N.C."/>
            <person name="Klenk H.P."/>
            <person name="Ivanova N."/>
        </authorList>
    </citation>
    <scope>NUCLEOTIDE SEQUENCE [LARGE SCALE GENOMIC DNA]</scope>
    <source>
        <strain evidence="3">ATCC 23178 / DSM 7489 / JCM 8516 / NBRC 14961 / NCIMB 1423 / VKM B-1433 / Cy l20</strain>
    </source>
</reference>